<organism evidence="2 3">
    <name type="scientific">Nonomuraea roseola</name>
    <dbReference type="NCBI Taxonomy" id="46179"/>
    <lineage>
        <taxon>Bacteria</taxon>
        <taxon>Bacillati</taxon>
        <taxon>Actinomycetota</taxon>
        <taxon>Actinomycetes</taxon>
        <taxon>Streptosporangiales</taxon>
        <taxon>Streptosporangiaceae</taxon>
        <taxon>Nonomuraea</taxon>
    </lineage>
</organism>
<keyword evidence="3" id="KW-1185">Reference proteome</keyword>
<reference evidence="2 3" key="1">
    <citation type="submission" date="2024-09" db="EMBL/GenBank/DDBJ databases">
        <authorList>
            <person name="Sun Q."/>
            <person name="Mori K."/>
        </authorList>
    </citation>
    <scope>NUCLEOTIDE SEQUENCE [LARGE SCALE GENOMIC DNA]</scope>
    <source>
        <strain evidence="2 3">JCM 3323</strain>
    </source>
</reference>
<proteinExistence type="predicted"/>
<feature type="region of interest" description="Disordered" evidence="1">
    <location>
        <begin position="55"/>
        <end position="77"/>
    </location>
</feature>
<gene>
    <name evidence="2" type="ORF">ACFFRN_39515</name>
</gene>
<name>A0ABV5QB59_9ACTN</name>
<evidence type="ECO:0000313" key="3">
    <source>
        <dbReference type="Proteomes" id="UP001589646"/>
    </source>
</evidence>
<sequence>MFVAVAIAAATLLVLTVATILIASLVMKHEDTRLQYGKPPTTLARLTRRLMGLYVNTPGRGPGRTPAPSDRGSHTSR</sequence>
<accession>A0ABV5QB59</accession>
<evidence type="ECO:0000256" key="1">
    <source>
        <dbReference type="SAM" id="MobiDB-lite"/>
    </source>
</evidence>
<comment type="caution">
    <text evidence="2">The sequence shown here is derived from an EMBL/GenBank/DDBJ whole genome shotgun (WGS) entry which is preliminary data.</text>
</comment>
<dbReference type="EMBL" id="JBHMCE010000015">
    <property type="protein sequence ID" value="MFB9532729.1"/>
    <property type="molecule type" value="Genomic_DNA"/>
</dbReference>
<protein>
    <submittedName>
        <fullName evidence="2">Uncharacterized protein</fullName>
    </submittedName>
</protein>
<dbReference type="Proteomes" id="UP001589646">
    <property type="component" value="Unassembled WGS sequence"/>
</dbReference>
<dbReference type="RefSeq" id="WP_346121730.1">
    <property type="nucleotide sequence ID" value="NZ_BAAAXC010000012.1"/>
</dbReference>
<evidence type="ECO:0000313" key="2">
    <source>
        <dbReference type="EMBL" id="MFB9532729.1"/>
    </source>
</evidence>
<feature type="compositionally biased region" description="Low complexity" evidence="1">
    <location>
        <begin position="57"/>
        <end position="66"/>
    </location>
</feature>